<keyword evidence="3" id="KW-0663">Pyridoxal phosphate</keyword>
<dbReference type="FunFam" id="3.40.50.1100:FF:000005">
    <property type="entry name" value="Threonine dehydratase catabolic"/>
    <property type="match status" value="1"/>
</dbReference>
<comment type="cofactor">
    <cofactor evidence="1">
        <name>pyridoxal 5'-phosphate</name>
        <dbReference type="ChEBI" id="CHEBI:597326"/>
    </cofactor>
</comment>
<keyword evidence="4" id="KW-0456">Lyase</keyword>
<dbReference type="GO" id="GO:0005524">
    <property type="term" value="F:ATP binding"/>
    <property type="evidence" value="ECO:0007669"/>
    <property type="project" value="TreeGrafter"/>
</dbReference>
<dbReference type="AlphaFoldDB" id="A0A0D1WU67"/>
<accession>A0A0D1WU67</accession>
<evidence type="ECO:0000256" key="4">
    <source>
        <dbReference type="ARBA" id="ARBA00023239"/>
    </source>
</evidence>
<organism evidence="6 7">
    <name type="scientific">Exophiala sideris</name>
    <dbReference type="NCBI Taxonomy" id="1016849"/>
    <lineage>
        <taxon>Eukaryota</taxon>
        <taxon>Fungi</taxon>
        <taxon>Dikarya</taxon>
        <taxon>Ascomycota</taxon>
        <taxon>Pezizomycotina</taxon>
        <taxon>Eurotiomycetes</taxon>
        <taxon>Chaetothyriomycetidae</taxon>
        <taxon>Chaetothyriales</taxon>
        <taxon>Herpotrichiellaceae</taxon>
        <taxon>Exophiala</taxon>
    </lineage>
</organism>
<dbReference type="Gene3D" id="3.40.50.1100">
    <property type="match status" value="2"/>
</dbReference>
<dbReference type="GO" id="GO:0030378">
    <property type="term" value="F:serine racemase activity"/>
    <property type="evidence" value="ECO:0007669"/>
    <property type="project" value="TreeGrafter"/>
</dbReference>
<dbReference type="InterPro" id="IPR001926">
    <property type="entry name" value="TrpB-like_PALP"/>
</dbReference>
<sequence>MAALNTCPPLARQSVLEAATRIAGHVHRTPIITSRYIDNVASTPQTTEDLQGTEWEGREPARPRVRIFFKCENLQRVGAFKPRGAFNALLRYMQEDRATTNSPQEDNLPRKSVRVVTHSSGNHAQAVALAAGELGLQVSVVMPSISTPSKIAATRGYGAEVHFSGPTAQERQAVVDVLMADTTFDNVFVPPYNHPDTLLGQGTIGLEVQDQVPTLLKSSCVRGENGTTTDAAPTSPDDQRLHAIIAPCGGGGMLSGIALSCQGTGIKVFGAEPSFQGADDCRRGLLAHQHIDMVRSLTIADGLRTSVGPIPWSVISDPTLVAGVYAVTEDQIRRALRMVFERLKIVIEPSSAVPLAVILYNEDFRKVIEKEVESSGPWNLGLVVSGGNTTPEALAQILSAR</sequence>
<evidence type="ECO:0000256" key="2">
    <source>
        <dbReference type="ARBA" id="ARBA00010869"/>
    </source>
</evidence>
<comment type="similarity">
    <text evidence="2">Belongs to the serine/threonine dehydratase family.</text>
</comment>
<reference evidence="6 7" key="1">
    <citation type="submission" date="2015-01" db="EMBL/GenBank/DDBJ databases">
        <title>The Genome Sequence of Exophiala sideris CBS121828.</title>
        <authorList>
            <consortium name="The Broad Institute Genomics Platform"/>
            <person name="Cuomo C."/>
            <person name="de Hoog S."/>
            <person name="Gorbushina A."/>
            <person name="Stielow B."/>
            <person name="Teixiera M."/>
            <person name="Abouelleil A."/>
            <person name="Chapman S.B."/>
            <person name="Priest M."/>
            <person name="Young S.K."/>
            <person name="Wortman J."/>
            <person name="Nusbaum C."/>
            <person name="Birren B."/>
        </authorList>
    </citation>
    <scope>NUCLEOTIDE SEQUENCE [LARGE SCALE GENOMIC DNA]</scope>
    <source>
        <strain evidence="6 7">CBS 121828</strain>
    </source>
</reference>
<dbReference type="GO" id="GO:0000287">
    <property type="term" value="F:magnesium ion binding"/>
    <property type="evidence" value="ECO:0007669"/>
    <property type="project" value="TreeGrafter"/>
</dbReference>
<evidence type="ECO:0000259" key="5">
    <source>
        <dbReference type="Pfam" id="PF00291"/>
    </source>
</evidence>
<dbReference type="GO" id="GO:0008721">
    <property type="term" value="F:D-serine ammonia-lyase activity"/>
    <property type="evidence" value="ECO:0007669"/>
    <property type="project" value="TreeGrafter"/>
</dbReference>
<proteinExistence type="inferred from homology"/>
<dbReference type="STRING" id="1016849.A0A0D1WU67"/>
<dbReference type="PANTHER" id="PTHR43050:SF1">
    <property type="entry name" value="SERINE RACEMASE"/>
    <property type="match status" value="1"/>
</dbReference>
<dbReference type="HOGENOM" id="CLU_021152_4_2_1"/>
<evidence type="ECO:0000256" key="1">
    <source>
        <dbReference type="ARBA" id="ARBA00001933"/>
    </source>
</evidence>
<dbReference type="GO" id="GO:0030170">
    <property type="term" value="F:pyridoxal phosphate binding"/>
    <property type="evidence" value="ECO:0007669"/>
    <property type="project" value="TreeGrafter"/>
</dbReference>
<dbReference type="OrthoDB" id="271064at2759"/>
<dbReference type="CDD" id="cd01562">
    <property type="entry name" value="Thr-dehyd"/>
    <property type="match status" value="1"/>
</dbReference>
<dbReference type="InterPro" id="IPR036052">
    <property type="entry name" value="TrpB-like_PALP_sf"/>
</dbReference>
<protein>
    <recommendedName>
        <fullName evidence="5">Tryptophan synthase beta chain-like PALP domain-containing protein</fullName>
    </recommendedName>
</protein>
<evidence type="ECO:0000256" key="3">
    <source>
        <dbReference type="ARBA" id="ARBA00022898"/>
    </source>
</evidence>
<evidence type="ECO:0000313" key="7">
    <source>
        <dbReference type="Proteomes" id="UP000053599"/>
    </source>
</evidence>
<gene>
    <name evidence="6" type="ORF">PV11_06317</name>
</gene>
<dbReference type="Proteomes" id="UP000053599">
    <property type="component" value="Unassembled WGS sequence"/>
</dbReference>
<dbReference type="GO" id="GO:0003941">
    <property type="term" value="F:L-serine ammonia-lyase activity"/>
    <property type="evidence" value="ECO:0007669"/>
    <property type="project" value="TreeGrafter"/>
</dbReference>
<dbReference type="GO" id="GO:0018114">
    <property type="term" value="F:threonine racemase activity"/>
    <property type="evidence" value="ECO:0007669"/>
    <property type="project" value="TreeGrafter"/>
</dbReference>
<evidence type="ECO:0000313" key="6">
    <source>
        <dbReference type="EMBL" id="KIV78696.1"/>
    </source>
</evidence>
<dbReference type="PANTHER" id="PTHR43050">
    <property type="entry name" value="SERINE / THREONINE RACEMASE FAMILY MEMBER"/>
    <property type="match status" value="1"/>
</dbReference>
<feature type="domain" description="Tryptophan synthase beta chain-like PALP" evidence="5">
    <location>
        <begin position="64"/>
        <end position="358"/>
    </location>
</feature>
<dbReference type="SUPFAM" id="SSF53686">
    <property type="entry name" value="Tryptophan synthase beta subunit-like PLP-dependent enzymes"/>
    <property type="match status" value="1"/>
</dbReference>
<dbReference type="Pfam" id="PF00291">
    <property type="entry name" value="PALP"/>
    <property type="match status" value="1"/>
</dbReference>
<dbReference type="EMBL" id="KN846953">
    <property type="protein sequence ID" value="KIV78696.1"/>
    <property type="molecule type" value="Genomic_DNA"/>
</dbReference>
<name>A0A0D1WU67_9EURO</name>